<sequence length="62" mass="6442">MHSGALAEPPADLTDAELPGTGITTMPGGETVTGPGNGLFSSLERQRTMTVVTQQSEHRCTT</sequence>
<gene>
    <name evidence="2" type="ORF">GCM10011574_31720</name>
</gene>
<evidence type="ECO:0000313" key="3">
    <source>
        <dbReference type="Proteomes" id="UP000653480"/>
    </source>
</evidence>
<comment type="caution">
    <text evidence="2">The sequence shown here is derived from an EMBL/GenBank/DDBJ whole genome shotgun (WGS) entry which is preliminary data.</text>
</comment>
<organism evidence="2 3">
    <name type="scientific">Microbispora bryophytorum</name>
    <dbReference type="NCBI Taxonomy" id="1460882"/>
    <lineage>
        <taxon>Bacteria</taxon>
        <taxon>Bacillati</taxon>
        <taxon>Actinomycetota</taxon>
        <taxon>Actinomycetes</taxon>
        <taxon>Streptosporangiales</taxon>
        <taxon>Streptosporangiaceae</taxon>
        <taxon>Microbispora</taxon>
    </lineage>
</organism>
<proteinExistence type="predicted"/>
<evidence type="ECO:0000313" key="2">
    <source>
        <dbReference type="EMBL" id="GGO12829.1"/>
    </source>
</evidence>
<protein>
    <submittedName>
        <fullName evidence="2">Uncharacterized protein</fullName>
    </submittedName>
</protein>
<feature type="region of interest" description="Disordered" evidence="1">
    <location>
        <begin position="1"/>
        <end position="62"/>
    </location>
</feature>
<accession>A0A8H9GZE0</accession>
<reference evidence="2" key="2">
    <citation type="submission" date="2020-09" db="EMBL/GenBank/DDBJ databases">
        <authorList>
            <person name="Sun Q."/>
            <person name="Zhou Y."/>
        </authorList>
    </citation>
    <scope>NUCLEOTIDE SEQUENCE</scope>
    <source>
        <strain evidence="2">CGMCC 4.7138</strain>
    </source>
</reference>
<keyword evidence="3" id="KW-1185">Reference proteome</keyword>
<reference evidence="2" key="1">
    <citation type="journal article" date="2014" name="Int. J. Syst. Evol. Microbiol.">
        <title>Complete genome sequence of Corynebacterium casei LMG S-19264T (=DSM 44701T), isolated from a smear-ripened cheese.</title>
        <authorList>
            <consortium name="US DOE Joint Genome Institute (JGI-PGF)"/>
            <person name="Walter F."/>
            <person name="Albersmeier A."/>
            <person name="Kalinowski J."/>
            <person name="Ruckert C."/>
        </authorList>
    </citation>
    <scope>NUCLEOTIDE SEQUENCE</scope>
    <source>
        <strain evidence="2">CGMCC 4.7138</strain>
    </source>
</reference>
<dbReference type="RefSeq" id="WP_142568840.1">
    <property type="nucleotide sequence ID" value="NZ_BMMN01000004.1"/>
</dbReference>
<dbReference type="Proteomes" id="UP000653480">
    <property type="component" value="Unassembled WGS sequence"/>
</dbReference>
<name>A0A8H9GZE0_9ACTN</name>
<evidence type="ECO:0000256" key="1">
    <source>
        <dbReference type="SAM" id="MobiDB-lite"/>
    </source>
</evidence>
<dbReference type="EMBL" id="BMMN01000004">
    <property type="protein sequence ID" value="GGO12829.1"/>
    <property type="molecule type" value="Genomic_DNA"/>
</dbReference>
<dbReference type="AlphaFoldDB" id="A0A8H9GZE0"/>